<feature type="disulfide bond" evidence="5">
    <location>
        <begin position="90"/>
        <end position="100"/>
    </location>
</feature>
<dbReference type="InterPro" id="IPR036772">
    <property type="entry name" value="SRCR-like_dom_sf"/>
</dbReference>
<keyword evidence="3 5" id="KW-1015">Disulfide bond</keyword>
<dbReference type="PROSITE" id="PS50287">
    <property type="entry name" value="SRCR_2"/>
    <property type="match status" value="1"/>
</dbReference>
<dbReference type="PANTHER" id="PTHR19331">
    <property type="entry name" value="SCAVENGER RECEPTOR DOMAIN-CONTAINING"/>
    <property type="match status" value="1"/>
</dbReference>
<dbReference type="SMART" id="SM00202">
    <property type="entry name" value="SR"/>
    <property type="match status" value="1"/>
</dbReference>
<dbReference type="KEGG" id="aten:116305762"/>
<name>A0A6P8J090_ACTTE</name>
<evidence type="ECO:0000259" key="7">
    <source>
        <dbReference type="PROSITE" id="PS50287"/>
    </source>
</evidence>
<feature type="disulfide bond" evidence="5">
    <location>
        <begin position="46"/>
        <end position="110"/>
    </location>
</feature>
<feature type="signal peptide" evidence="6">
    <location>
        <begin position="1"/>
        <end position="19"/>
    </location>
</feature>
<organism evidence="8 9">
    <name type="scientific">Actinia tenebrosa</name>
    <name type="common">Australian red waratah sea anemone</name>
    <dbReference type="NCBI Taxonomy" id="6105"/>
    <lineage>
        <taxon>Eukaryota</taxon>
        <taxon>Metazoa</taxon>
        <taxon>Cnidaria</taxon>
        <taxon>Anthozoa</taxon>
        <taxon>Hexacorallia</taxon>
        <taxon>Actiniaria</taxon>
        <taxon>Actiniidae</taxon>
        <taxon>Actinia</taxon>
    </lineage>
</organism>
<feature type="disulfide bond" evidence="5">
    <location>
        <begin position="59"/>
        <end position="120"/>
    </location>
</feature>
<dbReference type="PROSITE" id="PS00420">
    <property type="entry name" value="SRCR_1"/>
    <property type="match status" value="1"/>
</dbReference>
<feature type="chain" id="PRO_5028279887" evidence="6">
    <location>
        <begin position="20"/>
        <end position="247"/>
    </location>
</feature>
<protein>
    <submittedName>
        <fullName evidence="9">Deleted in malignant brain tumors 1 protein-like</fullName>
    </submittedName>
</protein>
<sequence length="247" mass="27549">MKRALYFLFVAFRLLYCEGSIRLSGGKSPNEGRVEILYNGTWGTVCDDSWDLNDANVVCRSLGLPNAASSLCCAAFGKGSGPILLDNVHCQGHEESLFHCQHNGWRSHNCGHGEDAGVVCGKPKIYTVRTNNLSGVIESPGYPQYMRQVNYQWTFSNSVANAQVAVYFDNIDLRRYHGGMSKITVVDSRNTSFLSVQNQRHHPVGFLITNPPLMISFYSSYQSRIGHSGNGIRMRYFVFSGSDKQSR</sequence>
<keyword evidence="8" id="KW-1185">Reference proteome</keyword>
<dbReference type="OrthoDB" id="536948at2759"/>
<dbReference type="Gene3D" id="2.60.120.290">
    <property type="entry name" value="Spermadhesin, CUB domain"/>
    <property type="match status" value="1"/>
</dbReference>
<evidence type="ECO:0000313" key="9">
    <source>
        <dbReference type="RefSeq" id="XP_031571603.1"/>
    </source>
</evidence>
<dbReference type="InParanoid" id="A0A6P8J090"/>
<dbReference type="Proteomes" id="UP000515163">
    <property type="component" value="Unplaced"/>
</dbReference>
<keyword evidence="2" id="KW-0677">Repeat</keyword>
<dbReference type="PRINTS" id="PR00258">
    <property type="entry name" value="SPERACTRCPTR"/>
</dbReference>
<dbReference type="SUPFAM" id="SSF49854">
    <property type="entry name" value="Spermadhesin, CUB domain"/>
    <property type="match status" value="1"/>
</dbReference>
<gene>
    <name evidence="9" type="primary">LOC116305762</name>
</gene>
<reference evidence="9" key="1">
    <citation type="submission" date="2025-08" db="UniProtKB">
        <authorList>
            <consortium name="RefSeq"/>
        </authorList>
    </citation>
    <scope>IDENTIFICATION</scope>
    <source>
        <tissue evidence="9">Tentacle</tissue>
    </source>
</reference>
<dbReference type="InterPro" id="IPR001190">
    <property type="entry name" value="SRCR"/>
</dbReference>
<dbReference type="GO" id="GO:0016020">
    <property type="term" value="C:membrane"/>
    <property type="evidence" value="ECO:0007669"/>
    <property type="project" value="InterPro"/>
</dbReference>
<dbReference type="SUPFAM" id="SSF56487">
    <property type="entry name" value="SRCR-like"/>
    <property type="match status" value="1"/>
</dbReference>
<evidence type="ECO:0000256" key="5">
    <source>
        <dbReference type="PROSITE-ProRule" id="PRU00196"/>
    </source>
</evidence>
<feature type="domain" description="SRCR" evidence="7">
    <location>
        <begin position="21"/>
        <end position="121"/>
    </location>
</feature>
<evidence type="ECO:0000313" key="8">
    <source>
        <dbReference type="Proteomes" id="UP000515163"/>
    </source>
</evidence>
<accession>A0A6P8J090</accession>
<keyword evidence="1 6" id="KW-0732">Signal</keyword>
<dbReference type="PANTHER" id="PTHR19331:SF465">
    <property type="entry name" value="EGG PEPTIDE SPERACT RECEPTOR"/>
    <property type="match status" value="1"/>
</dbReference>
<dbReference type="FunFam" id="3.10.250.10:FF:000006">
    <property type="entry name" value="neurotrypsin isoform X2"/>
    <property type="match status" value="1"/>
</dbReference>
<keyword evidence="4" id="KW-0325">Glycoprotein</keyword>
<dbReference type="Pfam" id="PF00530">
    <property type="entry name" value="SRCR"/>
    <property type="match status" value="1"/>
</dbReference>
<dbReference type="RefSeq" id="XP_031571603.1">
    <property type="nucleotide sequence ID" value="XM_031715743.1"/>
</dbReference>
<proteinExistence type="predicted"/>
<dbReference type="GeneID" id="116305762"/>
<dbReference type="Gene3D" id="3.10.250.10">
    <property type="entry name" value="SRCR-like domain"/>
    <property type="match status" value="1"/>
</dbReference>
<evidence type="ECO:0000256" key="3">
    <source>
        <dbReference type="ARBA" id="ARBA00023157"/>
    </source>
</evidence>
<evidence type="ECO:0000256" key="2">
    <source>
        <dbReference type="ARBA" id="ARBA00022737"/>
    </source>
</evidence>
<evidence type="ECO:0000256" key="4">
    <source>
        <dbReference type="ARBA" id="ARBA00023180"/>
    </source>
</evidence>
<dbReference type="AlphaFoldDB" id="A0A6P8J090"/>
<evidence type="ECO:0000256" key="6">
    <source>
        <dbReference type="SAM" id="SignalP"/>
    </source>
</evidence>
<dbReference type="InterPro" id="IPR035914">
    <property type="entry name" value="Sperma_CUB_dom_sf"/>
</dbReference>
<evidence type="ECO:0000256" key="1">
    <source>
        <dbReference type="ARBA" id="ARBA00022729"/>
    </source>
</evidence>